<dbReference type="InterPro" id="IPR000259">
    <property type="entry name" value="Adhesion_dom_fimbrial"/>
</dbReference>
<keyword evidence="3 5" id="KW-0732">Signal</keyword>
<feature type="domain" description="Fimbrial-type adhesion" evidence="6">
    <location>
        <begin position="62"/>
        <end position="173"/>
    </location>
</feature>
<evidence type="ECO:0000256" key="5">
    <source>
        <dbReference type="SAM" id="SignalP"/>
    </source>
</evidence>
<evidence type="ECO:0000256" key="3">
    <source>
        <dbReference type="ARBA" id="ARBA00022729"/>
    </source>
</evidence>
<proteinExistence type="inferred from homology"/>
<sequence length="177" mass="18542">MKNLFLAFTLSTIFLTGAVQAGDHPATIDIRGSVTGTTNDCFLSFSKDNANTAIATLSSKINDLPNQGQNATNPNWIDYMVSGCESQVAVELHGTADDADGTTLANTDNSESSAKGVGIGLFDENLAPLNINSNQIVLNPVNGKAHGKFNLQLVKLNGKTPVEGGVHGSLTVDIVRL</sequence>
<dbReference type="SUPFAM" id="SSF49401">
    <property type="entry name" value="Bacterial adhesins"/>
    <property type="match status" value="1"/>
</dbReference>
<accession>A0A8I0CWY9</accession>
<dbReference type="Gene3D" id="2.60.40.1090">
    <property type="entry name" value="Fimbrial-type adhesion domain"/>
    <property type="match status" value="1"/>
</dbReference>
<dbReference type="GO" id="GO:0009289">
    <property type="term" value="C:pilus"/>
    <property type="evidence" value="ECO:0007669"/>
    <property type="project" value="UniProtKB-SubCell"/>
</dbReference>
<dbReference type="InterPro" id="IPR050263">
    <property type="entry name" value="Bact_Fimbrial_Adh_Pro"/>
</dbReference>
<comment type="subcellular location">
    <subcellularLocation>
        <location evidence="1">Fimbrium</location>
    </subcellularLocation>
</comment>
<dbReference type="AlphaFoldDB" id="A0A8I0CWY9"/>
<evidence type="ECO:0000256" key="4">
    <source>
        <dbReference type="ARBA" id="ARBA00023263"/>
    </source>
</evidence>
<dbReference type="EMBL" id="JABWQF010000012">
    <property type="protein sequence ID" value="MBC3293881.1"/>
    <property type="molecule type" value="Genomic_DNA"/>
</dbReference>
<dbReference type="GO" id="GO:0043709">
    <property type="term" value="P:cell adhesion involved in single-species biofilm formation"/>
    <property type="evidence" value="ECO:0007669"/>
    <property type="project" value="TreeGrafter"/>
</dbReference>
<evidence type="ECO:0000256" key="1">
    <source>
        <dbReference type="ARBA" id="ARBA00004561"/>
    </source>
</evidence>
<comment type="caution">
    <text evidence="7">The sequence shown here is derived from an EMBL/GenBank/DDBJ whole genome shotgun (WGS) entry which is preliminary data.</text>
</comment>
<reference evidence="7" key="1">
    <citation type="journal article" date="2020" name="Microorganisms">
        <title>Reliable Identification of Environmental Pseudomonas Isolates Using the rpoD Gene.</title>
        <authorList>
            <consortium name="The Broad Institute Genome Sequencing Platform"/>
            <person name="Girard L."/>
            <person name="Lood C."/>
            <person name="Rokni-Zadeh H."/>
            <person name="van Noort V."/>
            <person name="Lavigne R."/>
            <person name="De Mot R."/>
        </authorList>
    </citation>
    <scope>NUCLEOTIDE SEQUENCE [LARGE SCALE GENOMIC DNA]</scope>
    <source>
        <strain evidence="7">SWRI145</strain>
    </source>
</reference>
<dbReference type="InterPro" id="IPR036937">
    <property type="entry name" value="Adhesion_dom_fimbrial_sf"/>
</dbReference>
<comment type="similarity">
    <text evidence="2">Belongs to the fimbrial protein family.</text>
</comment>
<dbReference type="InterPro" id="IPR008966">
    <property type="entry name" value="Adhesion_dom_sf"/>
</dbReference>
<name>A0A8I0CWY9_9PSED</name>
<evidence type="ECO:0000313" key="7">
    <source>
        <dbReference type="EMBL" id="MBC3293881.1"/>
    </source>
</evidence>
<protein>
    <submittedName>
        <fullName evidence="7">Type 1 fimbrial protein</fullName>
    </submittedName>
</protein>
<gene>
    <name evidence="7" type="ORF">HU722_20370</name>
</gene>
<organism evidence="7">
    <name type="scientific">Pseudomonas tritici</name>
    <dbReference type="NCBI Taxonomy" id="2745518"/>
    <lineage>
        <taxon>Bacteria</taxon>
        <taxon>Pseudomonadati</taxon>
        <taxon>Pseudomonadota</taxon>
        <taxon>Gammaproteobacteria</taxon>
        <taxon>Pseudomonadales</taxon>
        <taxon>Pseudomonadaceae</taxon>
        <taxon>Pseudomonas</taxon>
    </lineage>
</organism>
<dbReference type="PANTHER" id="PTHR33420">
    <property type="entry name" value="FIMBRIAL SUBUNIT ELFA-RELATED"/>
    <property type="match status" value="1"/>
</dbReference>
<feature type="signal peptide" evidence="5">
    <location>
        <begin position="1"/>
        <end position="21"/>
    </location>
</feature>
<dbReference type="Pfam" id="PF00419">
    <property type="entry name" value="Fimbrial"/>
    <property type="match status" value="1"/>
</dbReference>
<evidence type="ECO:0000259" key="6">
    <source>
        <dbReference type="Pfam" id="PF00419"/>
    </source>
</evidence>
<feature type="chain" id="PRO_5034761395" evidence="5">
    <location>
        <begin position="22"/>
        <end position="177"/>
    </location>
</feature>
<keyword evidence="4" id="KW-0281">Fimbrium</keyword>
<evidence type="ECO:0000256" key="2">
    <source>
        <dbReference type="ARBA" id="ARBA00006671"/>
    </source>
</evidence>
<dbReference type="PANTHER" id="PTHR33420:SF3">
    <property type="entry name" value="FIMBRIAL SUBUNIT ELFA"/>
    <property type="match status" value="1"/>
</dbReference>